<reference evidence="2 3" key="1">
    <citation type="submission" date="2014-12" db="EMBL/GenBank/DDBJ databases">
        <title>Draft Genome Sequence of Pseudoalteromonas luteoviolacea HI1.</title>
        <authorList>
            <person name="Asahina A.Y."/>
            <person name="Hadfield M.G."/>
        </authorList>
    </citation>
    <scope>NUCLEOTIDE SEQUENCE [LARGE SCALE GENOMIC DNA]</scope>
    <source>
        <strain evidence="2 3">HI1</strain>
    </source>
</reference>
<dbReference type="RefSeq" id="WP_039610449.1">
    <property type="nucleotide sequence ID" value="NZ_JWIC01000007.1"/>
</dbReference>
<dbReference type="Proteomes" id="UP000031327">
    <property type="component" value="Unassembled WGS sequence"/>
</dbReference>
<dbReference type="OrthoDB" id="9789605at2"/>
<dbReference type="Pfam" id="PF13673">
    <property type="entry name" value="Acetyltransf_10"/>
    <property type="match status" value="1"/>
</dbReference>
<dbReference type="AlphaFoldDB" id="A0A0C1QLD9"/>
<evidence type="ECO:0000259" key="1">
    <source>
        <dbReference type="PROSITE" id="PS51186"/>
    </source>
</evidence>
<organism evidence="2 3">
    <name type="scientific">Pseudoalteromonas luteoviolacea</name>
    <dbReference type="NCBI Taxonomy" id="43657"/>
    <lineage>
        <taxon>Bacteria</taxon>
        <taxon>Pseudomonadati</taxon>
        <taxon>Pseudomonadota</taxon>
        <taxon>Gammaproteobacteria</taxon>
        <taxon>Alteromonadales</taxon>
        <taxon>Pseudoalteromonadaceae</taxon>
        <taxon>Pseudoalteromonas</taxon>
    </lineage>
</organism>
<dbReference type="GO" id="GO:0016747">
    <property type="term" value="F:acyltransferase activity, transferring groups other than amino-acyl groups"/>
    <property type="evidence" value="ECO:0007669"/>
    <property type="project" value="InterPro"/>
</dbReference>
<evidence type="ECO:0000313" key="3">
    <source>
        <dbReference type="Proteomes" id="UP000031327"/>
    </source>
</evidence>
<dbReference type="CDD" id="cd04301">
    <property type="entry name" value="NAT_SF"/>
    <property type="match status" value="1"/>
</dbReference>
<name>A0A0C1QLD9_9GAMM</name>
<dbReference type="PANTHER" id="PTHR43451">
    <property type="entry name" value="ACETYLTRANSFERASE (GNAT) FAMILY PROTEIN"/>
    <property type="match status" value="1"/>
</dbReference>
<protein>
    <recommendedName>
        <fullName evidence="1">N-acetyltransferase domain-containing protein</fullName>
    </recommendedName>
</protein>
<dbReference type="PROSITE" id="PS51186">
    <property type="entry name" value="GNAT"/>
    <property type="match status" value="1"/>
</dbReference>
<evidence type="ECO:0000313" key="2">
    <source>
        <dbReference type="EMBL" id="KID55877.1"/>
    </source>
</evidence>
<dbReference type="PANTHER" id="PTHR43451:SF1">
    <property type="entry name" value="ACETYLTRANSFERASE"/>
    <property type="match status" value="1"/>
</dbReference>
<feature type="domain" description="N-acetyltransferase" evidence="1">
    <location>
        <begin position="1"/>
        <end position="148"/>
    </location>
</feature>
<dbReference type="EMBL" id="JWIC01000007">
    <property type="protein sequence ID" value="KID55877.1"/>
    <property type="molecule type" value="Genomic_DNA"/>
</dbReference>
<dbReference type="InterPro" id="IPR016181">
    <property type="entry name" value="Acyl_CoA_acyltransferase"/>
</dbReference>
<dbReference type="InterPro" id="IPR000182">
    <property type="entry name" value="GNAT_dom"/>
</dbReference>
<dbReference type="Gene3D" id="3.40.630.30">
    <property type="match status" value="1"/>
</dbReference>
<gene>
    <name evidence="2" type="ORF">JF50_16155</name>
</gene>
<accession>A0A0C1QLD9</accession>
<comment type="caution">
    <text evidence="2">The sequence shown here is derived from an EMBL/GenBank/DDBJ whole genome shotgun (WGS) entry which is preliminary data.</text>
</comment>
<dbReference type="InterPro" id="IPR052564">
    <property type="entry name" value="N-acetyltrans/Recomb-assoc"/>
</dbReference>
<dbReference type="SUPFAM" id="SSF55729">
    <property type="entry name" value="Acyl-CoA N-acyltransferases (Nat)"/>
    <property type="match status" value="1"/>
</dbReference>
<sequence length="151" mass="16594">MQYRTIERADLVQVSNIVSEVSNIDILPHFCKQGKSEFITRVIPDLEATMNSALFDTIVATENDHIVGFAAIREKNYITHVFVSKNAQGKGVGKALVSKLLGFANGKQVTLRASVNARSFYEALGFCATEPEGRFNGIRFIPMSIAVNKIG</sequence>
<proteinExistence type="predicted"/>